<dbReference type="PATRIC" id="fig|59750.3.peg.1946"/>
<dbReference type="GO" id="GO:0019491">
    <property type="term" value="P:ectoine biosynthetic process"/>
    <property type="evidence" value="ECO:0007669"/>
    <property type="project" value="UniProtKB-UniPathway"/>
</dbReference>
<dbReference type="InterPro" id="IPR000182">
    <property type="entry name" value="GNAT_dom"/>
</dbReference>
<dbReference type="EC" id="2.3.1.178" evidence="4 9"/>
<accession>A0A132PI45</accession>
<comment type="caution">
    <text evidence="11">The sequence shown here is derived from an EMBL/GenBank/DDBJ whole genome shotgun (WGS) entry which is preliminary data.</text>
</comment>
<sequence>MRVLESAPGRHSREEFLRLPQGSDAIGIRELAAATGVLDLNSTYAYLLLATDFAATSIVAESGGELRGFITGYHPPPRPDVLFVWQVAVAPSAQGSGLASAMLDGLVHRVRTQRRGHPITVEATVSPGNTASRAFFGAFARRHGVPLVEHPHFESDLLDAEGGHEDEPILRIGPIATPLSR</sequence>
<keyword evidence="6 9" id="KW-0808">Transferase</keyword>
<dbReference type="EMBL" id="LGTW01000016">
    <property type="protein sequence ID" value="KWX22020.1"/>
    <property type="molecule type" value="Genomic_DNA"/>
</dbReference>
<organism evidence="11 12">
    <name type="scientific">Mycolicibacterium wolinskyi</name>
    <dbReference type="NCBI Taxonomy" id="59750"/>
    <lineage>
        <taxon>Bacteria</taxon>
        <taxon>Bacillati</taxon>
        <taxon>Actinomycetota</taxon>
        <taxon>Actinomycetes</taxon>
        <taxon>Mycobacteriales</taxon>
        <taxon>Mycobacteriaceae</taxon>
        <taxon>Mycolicibacterium</taxon>
    </lineage>
</organism>
<dbReference type="UniPathway" id="UPA00067">
    <property type="reaction ID" value="UER00122"/>
</dbReference>
<dbReference type="RefSeq" id="WP_067852903.1">
    <property type="nucleotide sequence ID" value="NZ_LGTW01000016.1"/>
</dbReference>
<comment type="catalytic activity">
    <reaction evidence="8 9">
        <text>L-2,4-diaminobutanoate + acetyl-CoA = (2S)-4-acetamido-2-aminobutanoate + CoA + H(+)</text>
        <dbReference type="Rhea" id="RHEA:16901"/>
        <dbReference type="ChEBI" id="CHEBI:15378"/>
        <dbReference type="ChEBI" id="CHEBI:57287"/>
        <dbReference type="ChEBI" id="CHEBI:57288"/>
        <dbReference type="ChEBI" id="CHEBI:58761"/>
        <dbReference type="ChEBI" id="CHEBI:58929"/>
        <dbReference type="EC" id="2.3.1.178"/>
    </reaction>
</comment>
<evidence type="ECO:0000313" key="11">
    <source>
        <dbReference type="EMBL" id="KWX22020.1"/>
    </source>
</evidence>
<proteinExistence type="inferred from homology"/>
<reference evidence="11 12" key="1">
    <citation type="submission" date="2015-07" db="EMBL/GenBank/DDBJ databases">
        <title>A draft genome sequence of Mycobacterium wolinskyi.</title>
        <authorList>
            <person name="de Man T.J."/>
            <person name="Perry K.A."/>
            <person name="Coulliette A.D."/>
            <person name="Jensen B."/>
            <person name="Toney N.C."/>
            <person name="Limbago B.M."/>
            <person name="Noble-Wang J."/>
        </authorList>
    </citation>
    <scope>NUCLEOTIDE SEQUENCE [LARGE SCALE GENOMIC DNA]</scope>
    <source>
        <strain evidence="11 12">CDC_01</strain>
    </source>
</reference>
<evidence type="ECO:0000256" key="5">
    <source>
        <dbReference type="ARBA" id="ARBA00017935"/>
    </source>
</evidence>
<gene>
    <name evidence="9" type="primary">ectA</name>
    <name evidence="11" type="ORF">AFM11_22965</name>
</gene>
<comment type="pathway">
    <text evidence="2 9">Amine and polyamine biosynthesis; ectoine biosynthesis; L-ectoine from L-aspartate 4-semialdehyde: step 2/3.</text>
</comment>
<dbReference type="InterPro" id="IPR012772">
    <property type="entry name" value="Ectoine_EctA"/>
</dbReference>
<evidence type="ECO:0000256" key="1">
    <source>
        <dbReference type="ARBA" id="ARBA00003741"/>
    </source>
</evidence>
<dbReference type="PROSITE" id="PS51186">
    <property type="entry name" value="GNAT"/>
    <property type="match status" value="1"/>
</dbReference>
<evidence type="ECO:0000256" key="6">
    <source>
        <dbReference type="ARBA" id="ARBA00022679"/>
    </source>
</evidence>
<evidence type="ECO:0000256" key="8">
    <source>
        <dbReference type="ARBA" id="ARBA00048924"/>
    </source>
</evidence>
<evidence type="ECO:0000256" key="7">
    <source>
        <dbReference type="ARBA" id="ARBA00023315"/>
    </source>
</evidence>
<keyword evidence="12" id="KW-1185">Reference proteome</keyword>
<protein>
    <recommendedName>
        <fullName evidence="5 9">L-2,4-diaminobutyric acid acetyltransferase</fullName>
        <shortName evidence="9">DABA acetyltransferase</shortName>
        <ecNumber evidence="4 9">2.3.1.178</ecNumber>
    </recommendedName>
</protein>
<evidence type="ECO:0000256" key="3">
    <source>
        <dbReference type="ARBA" id="ARBA00010712"/>
    </source>
</evidence>
<comment type="similarity">
    <text evidence="3 9">Belongs to the acetyltransferase family. EctA subfamily.</text>
</comment>
<dbReference type="InterPro" id="IPR016181">
    <property type="entry name" value="Acyl_CoA_acyltransferase"/>
</dbReference>
<keyword evidence="7 9" id="KW-0012">Acyltransferase</keyword>
<dbReference type="Gene3D" id="3.40.630.30">
    <property type="match status" value="1"/>
</dbReference>
<evidence type="ECO:0000256" key="2">
    <source>
        <dbReference type="ARBA" id="ARBA00004978"/>
    </source>
</evidence>
<dbReference type="CDD" id="cd04301">
    <property type="entry name" value="NAT_SF"/>
    <property type="match status" value="1"/>
</dbReference>
<evidence type="ECO:0000259" key="10">
    <source>
        <dbReference type="PROSITE" id="PS51186"/>
    </source>
</evidence>
<dbReference type="GO" id="GO:0033816">
    <property type="term" value="F:diaminobutyrate acetyltransferase activity"/>
    <property type="evidence" value="ECO:0007669"/>
    <property type="project" value="UniProtKB-EC"/>
</dbReference>
<comment type="function">
    <text evidence="1 9">Catalyzes the acetylation of L-2,4-diaminobutyrate (DABA) to gamma-N-acetyl-alpha,gamma-diaminobutyric acid (ADABA) with acetyl coenzyme A.</text>
</comment>
<dbReference type="AlphaFoldDB" id="A0A132PI45"/>
<dbReference type="Pfam" id="PF00583">
    <property type="entry name" value="Acetyltransf_1"/>
    <property type="match status" value="1"/>
</dbReference>
<name>A0A132PI45_9MYCO</name>
<evidence type="ECO:0000256" key="9">
    <source>
        <dbReference type="RuleBase" id="RU365045"/>
    </source>
</evidence>
<dbReference type="NCBIfam" id="TIGR02406">
    <property type="entry name" value="ectoine_EctA"/>
    <property type="match status" value="1"/>
</dbReference>
<feature type="domain" description="N-acetyltransferase" evidence="10">
    <location>
        <begin position="14"/>
        <end position="160"/>
    </location>
</feature>
<evidence type="ECO:0000313" key="12">
    <source>
        <dbReference type="Proteomes" id="UP000070612"/>
    </source>
</evidence>
<evidence type="ECO:0000256" key="4">
    <source>
        <dbReference type="ARBA" id="ARBA00012355"/>
    </source>
</evidence>
<dbReference type="STRING" id="59750.AWC31_08240"/>
<dbReference type="Proteomes" id="UP000070612">
    <property type="component" value="Unassembled WGS sequence"/>
</dbReference>
<dbReference type="SUPFAM" id="SSF55729">
    <property type="entry name" value="Acyl-CoA N-acyltransferases (Nat)"/>
    <property type="match status" value="1"/>
</dbReference>